<comment type="caution">
    <text evidence="5">The sequence shown here is derived from an EMBL/GenBank/DDBJ whole genome shotgun (WGS) entry which is preliminary data.</text>
</comment>
<dbReference type="Gramene" id="TVU01351">
    <property type="protein sequence ID" value="TVU01351"/>
    <property type="gene ID" value="EJB05_53194"/>
</dbReference>
<accession>A0A5J9SQV6</accession>
<dbReference type="GO" id="GO:0000139">
    <property type="term" value="C:Golgi membrane"/>
    <property type="evidence" value="ECO:0007669"/>
    <property type="project" value="UniProtKB-SubCell"/>
</dbReference>
<evidence type="ECO:0000256" key="2">
    <source>
        <dbReference type="ARBA" id="ARBA00022692"/>
    </source>
</evidence>
<comment type="subcellular location">
    <subcellularLocation>
        <location evidence="1">Golgi apparatus membrane</location>
        <topology evidence="1">Single-pass membrane protein</topology>
    </subcellularLocation>
</comment>
<protein>
    <submittedName>
        <fullName evidence="5">Uncharacterized protein</fullName>
    </submittedName>
</protein>
<dbReference type="NCBIfam" id="TIGR01627">
    <property type="entry name" value="A_thal_3515"/>
    <property type="match status" value="1"/>
</dbReference>
<dbReference type="Gene3D" id="3.40.50.150">
    <property type="entry name" value="Vaccinia Virus protein VP39"/>
    <property type="match status" value="1"/>
</dbReference>
<keyword evidence="6" id="KW-1185">Reference proteome</keyword>
<dbReference type="OrthoDB" id="1896682at2759"/>
<dbReference type="PANTHER" id="PTHR31444">
    <property type="entry name" value="OS11G0490100 PROTEIN"/>
    <property type="match status" value="1"/>
</dbReference>
<evidence type="ECO:0000313" key="6">
    <source>
        <dbReference type="Proteomes" id="UP000324897"/>
    </source>
</evidence>
<dbReference type="Pfam" id="PF21729">
    <property type="entry name" value="IRX15_IRX15L_GXM"/>
    <property type="match status" value="1"/>
</dbReference>
<dbReference type="EMBL" id="RWGY01000455">
    <property type="protein sequence ID" value="TVU01351.1"/>
    <property type="molecule type" value="Genomic_DNA"/>
</dbReference>
<gene>
    <name evidence="5" type="ORF">EJB05_53194</name>
</gene>
<name>A0A5J9SQV6_9POAL</name>
<keyword evidence="4" id="KW-0472">Membrane</keyword>
<sequence>MSKLVCGSDSEAKPDRVDPIEHRARVVLAQLRRTYAMKTAEPRSCLISQRGAALAACFVAALSLFLAARRRVDPPIPAAAEEERFKLPAAVAEALVHYATSNTTPLLTAAEVGLAARAVARRAPCNLLVFGLGADSALWAALNHGGRTVFLEEDASWIASVESKHPSLESYHVAYDTVLADADALLELRDDPACVAAASSCRLAPPFPPAFHETEWDVVLVDGTTGYAPTRPGRMGAIYAAGARRRATTDVLVHDVDRPVEDRFSRAFLCEAYVAEEVGLLRRFVVPGGSDGEPFCPSALLHLSTLPPDA</sequence>
<dbReference type="AlphaFoldDB" id="A0A5J9SQV6"/>
<keyword evidence="2" id="KW-0812">Transmembrane</keyword>
<proteinExistence type="predicted"/>
<evidence type="ECO:0000256" key="3">
    <source>
        <dbReference type="ARBA" id="ARBA00022989"/>
    </source>
</evidence>
<reference evidence="5 6" key="1">
    <citation type="journal article" date="2019" name="Sci. Rep.">
        <title>A high-quality genome of Eragrostis curvula grass provides insights into Poaceae evolution and supports new strategies to enhance forage quality.</title>
        <authorList>
            <person name="Carballo J."/>
            <person name="Santos B.A.C.M."/>
            <person name="Zappacosta D."/>
            <person name="Garbus I."/>
            <person name="Selva J.P."/>
            <person name="Gallo C.A."/>
            <person name="Diaz A."/>
            <person name="Albertini E."/>
            <person name="Caccamo M."/>
            <person name="Echenique V."/>
        </authorList>
    </citation>
    <scope>NUCLEOTIDE SEQUENCE [LARGE SCALE GENOMIC DNA]</scope>
    <source>
        <strain evidence="6">cv. Victoria</strain>
        <tissue evidence="5">Leaf</tissue>
    </source>
</reference>
<keyword evidence="3" id="KW-1133">Transmembrane helix</keyword>
<feature type="non-terminal residue" evidence="5">
    <location>
        <position position="1"/>
    </location>
</feature>
<evidence type="ECO:0000256" key="1">
    <source>
        <dbReference type="ARBA" id="ARBA00004194"/>
    </source>
</evidence>
<organism evidence="5 6">
    <name type="scientific">Eragrostis curvula</name>
    <name type="common">weeping love grass</name>
    <dbReference type="NCBI Taxonomy" id="38414"/>
    <lineage>
        <taxon>Eukaryota</taxon>
        <taxon>Viridiplantae</taxon>
        <taxon>Streptophyta</taxon>
        <taxon>Embryophyta</taxon>
        <taxon>Tracheophyta</taxon>
        <taxon>Spermatophyta</taxon>
        <taxon>Magnoliopsida</taxon>
        <taxon>Liliopsida</taxon>
        <taxon>Poales</taxon>
        <taxon>Poaceae</taxon>
        <taxon>PACMAD clade</taxon>
        <taxon>Chloridoideae</taxon>
        <taxon>Eragrostideae</taxon>
        <taxon>Eragrostidinae</taxon>
        <taxon>Eragrostis</taxon>
    </lineage>
</organism>
<dbReference type="GO" id="GO:0045492">
    <property type="term" value="P:xylan biosynthetic process"/>
    <property type="evidence" value="ECO:0007669"/>
    <property type="project" value="InterPro"/>
</dbReference>
<dbReference type="InterPro" id="IPR029063">
    <property type="entry name" value="SAM-dependent_MTases_sf"/>
</dbReference>
<evidence type="ECO:0000256" key="4">
    <source>
        <dbReference type="ARBA" id="ARBA00023136"/>
    </source>
</evidence>
<dbReference type="Proteomes" id="UP000324897">
    <property type="component" value="Unassembled WGS sequence"/>
</dbReference>
<dbReference type="InterPro" id="IPR006514">
    <property type="entry name" value="IRX15/GXM/AGM"/>
</dbReference>
<evidence type="ECO:0000313" key="5">
    <source>
        <dbReference type="EMBL" id="TVU01351.1"/>
    </source>
</evidence>